<dbReference type="AlphaFoldDB" id="A0A1H3YJY5"/>
<evidence type="ECO:0000313" key="1">
    <source>
        <dbReference type="EMBL" id="SEA11783.1"/>
    </source>
</evidence>
<name>A0A1H3YJY5_9GAMM</name>
<dbReference type="Proteomes" id="UP000198658">
    <property type="component" value="Unassembled WGS sequence"/>
</dbReference>
<evidence type="ECO:0000313" key="2">
    <source>
        <dbReference type="Proteomes" id="UP000198658"/>
    </source>
</evidence>
<sequence>MEYVVSNSKICAEKHIYGANLSDPSAVDDVGVAYTQCSMLEMLESEGKTYNEFEQCFKSNYSESNVHQKLNN</sequence>
<organism evidence="1 2">
    <name type="scientific">Microbulbifer marinus</name>
    <dbReference type="NCBI Taxonomy" id="658218"/>
    <lineage>
        <taxon>Bacteria</taxon>
        <taxon>Pseudomonadati</taxon>
        <taxon>Pseudomonadota</taxon>
        <taxon>Gammaproteobacteria</taxon>
        <taxon>Cellvibrionales</taxon>
        <taxon>Microbulbiferaceae</taxon>
        <taxon>Microbulbifer</taxon>
    </lineage>
</organism>
<keyword evidence="2" id="KW-1185">Reference proteome</keyword>
<proteinExistence type="predicted"/>
<reference evidence="2" key="1">
    <citation type="submission" date="2016-10" db="EMBL/GenBank/DDBJ databases">
        <authorList>
            <person name="Varghese N."/>
            <person name="Submissions S."/>
        </authorList>
    </citation>
    <scope>NUCLEOTIDE SEQUENCE [LARGE SCALE GENOMIC DNA]</scope>
    <source>
        <strain evidence="2">CGMCC 1.10657</strain>
    </source>
</reference>
<gene>
    <name evidence="1" type="ORF">SAMN05216562_1812</name>
</gene>
<dbReference type="EMBL" id="FNQO01000002">
    <property type="protein sequence ID" value="SEA11783.1"/>
    <property type="molecule type" value="Genomic_DNA"/>
</dbReference>
<protein>
    <submittedName>
        <fullName evidence="1">Uncharacterized protein</fullName>
    </submittedName>
</protein>
<accession>A0A1H3YJY5</accession>